<gene>
    <name evidence="1" type="ORF">L6164_005672</name>
</gene>
<reference evidence="1 2" key="1">
    <citation type="journal article" date="2022" name="DNA Res.">
        <title>Chromosomal-level genome assembly of the orchid tree Bauhinia variegata (Leguminosae; Cercidoideae) supports the allotetraploid origin hypothesis of Bauhinia.</title>
        <authorList>
            <person name="Zhong Y."/>
            <person name="Chen Y."/>
            <person name="Zheng D."/>
            <person name="Pang J."/>
            <person name="Liu Y."/>
            <person name="Luo S."/>
            <person name="Meng S."/>
            <person name="Qian L."/>
            <person name="Wei D."/>
            <person name="Dai S."/>
            <person name="Zhou R."/>
        </authorList>
    </citation>
    <scope>NUCLEOTIDE SEQUENCE [LARGE SCALE GENOMIC DNA]</scope>
    <source>
        <strain evidence="1">BV-YZ2020</strain>
    </source>
</reference>
<dbReference type="Proteomes" id="UP000828941">
    <property type="component" value="Chromosome 3"/>
</dbReference>
<organism evidence="1 2">
    <name type="scientific">Bauhinia variegata</name>
    <name type="common">Purple orchid tree</name>
    <name type="synonym">Phanera variegata</name>
    <dbReference type="NCBI Taxonomy" id="167791"/>
    <lineage>
        <taxon>Eukaryota</taxon>
        <taxon>Viridiplantae</taxon>
        <taxon>Streptophyta</taxon>
        <taxon>Embryophyta</taxon>
        <taxon>Tracheophyta</taxon>
        <taxon>Spermatophyta</taxon>
        <taxon>Magnoliopsida</taxon>
        <taxon>eudicotyledons</taxon>
        <taxon>Gunneridae</taxon>
        <taxon>Pentapetalae</taxon>
        <taxon>rosids</taxon>
        <taxon>fabids</taxon>
        <taxon>Fabales</taxon>
        <taxon>Fabaceae</taxon>
        <taxon>Cercidoideae</taxon>
        <taxon>Cercideae</taxon>
        <taxon>Bauhiniinae</taxon>
        <taxon>Bauhinia</taxon>
    </lineage>
</organism>
<keyword evidence="2" id="KW-1185">Reference proteome</keyword>
<evidence type="ECO:0000313" key="1">
    <source>
        <dbReference type="EMBL" id="KAI4351296.1"/>
    </source>
</evidence>
<name>A0ACB9PS07_BAUVA</name>
<accession>A0ACB9PS07</accession>
<sequence length="181" mass="20532">MSTQICLAASLYRRFIGQLLYLTNTHPNIAYSVQQLSQFIDKPIDAHEVARYIKSSPGIGLHFSSASKAHLKAFSDHDLATCPRKRRSVTSFCVFLGECLTSWKFTKEATGSRSSSEVEYKALASTSCEIQWLHYMLKDFGVTPTTTTFYCDNKSAIYLAHNAVFHERTKHIEIDCHIVRE</sequence>
<evidence type="ECO:0000313" key="2">
    <source>
        <dbReference type="Proteomes" id="UP000828941"/>
    </source>
</evidence>
<proteinExistence type="predicted"/>
<protein>
    <submittedName>
        <fullName evidence="1">Uncharacterized protein</fullName>
    </submittedName>
</protein>
<comment type="caution">
    <text evidence="1">The sequence shown here is derived from an EMBL/GenBank/DDBJ whole genome shotgun (WGS) entry which is preliminary data.</text>
</comment>
<dbReference type="EMBL" id="CM039428">
    <property type="protein sequence ID" value="KAI4351296.1"/>
    <property type="molecule type" value="Genomic_DNA"/>
</dbReference>